<dbReference type="EMBL" id="AYKW01000014">
    <property type="protein sequence ID" value="PIL30493.1"/>
    <property type="molecule type" value="Genomic_DNA"/>
</dbReference>
<protein>
    <recommendedName>
        <fullName evidence="2">Fungal-type protein kinase domain-containing protein</fullName>
    </recommendedName>
</protein>
<accession>A0A2G8S9Q7</accession>
<evidence type="ECO:0000313" key="3">
    <source>
        <dbReference type="EMBL" id="PIL30493.1"/>
    </source>
</evidence>
<organism evidence="3 4">
    <name type="scientific">Ganoderma sinense ZZ0214-1</name>
    <dbReference type="NCBI Taxonomy" id="1077348"/>
    <lineage>
        <taxon>Eukaryota</taxon>
        <taxon>Fungi</taxon>
        <taxon>Dikarya</taxon>
        <taxon>Basidiomycota</taxon>
        <taxon>Agaricomycotina</taxon>
        <taxon>Agaricomycetes</taxon>
        <taxon>Polyporales</taxon>
        <taxon>Polyporaceae</taxon>
        <taxon>Ganoderma</taxon>
    </lineage>
</organism>
<proteinExistence type="predicted"/>
<name>A0A2G8S9Q7_9APHY</name>
<gene>
    <name evidence="3" type="ORF">GSI_07193</name>
</gene>
<dbReference type="OrthoDB" id="3265188at2759"/>
<reference evidence="3 4" key="1">
    <citation type="journal article" date="2015" name="Sci. Rep.">
        <title>Chromosome-level genome map provides insights into diverse defense mechanisms in the medicinal fungus Ganoderma sinense.</title>
        <authorList>
            <person name="Zhu Y."/>
            <person name="Xu J."/>
            <person name="Sun C."/>
            <person name="Zhou S."/>
            <person name="Xu H."/>
            <person name="Nelson D.R."/>
            <person name="Qian J."/>
            <person name="Song J."/>
            <person name="Luo H."/>
            <person name="Xiang L."/>
            <person name="Li Y."/>
            <person name="Xu Z."/>
            <person name="Ji A."/>
            <person name="Wang L."/>
            <person name="Lu S."/>
            <person name="Hayward A."/>
            <person name="Sun W."/>
            <person name="Li X."/>
            <person name="Schwartz D.C."/>
            <person name="Wang Y."/>
            <person name="Chen S."/>
        </authorList>
    </citation>
    <scope>NUCLEOTIDE SEQUENCE [LARGE SCALE GENOMIC DNA]</scope>
    <source>
        <strain evidence="3 4">ZZ0214-1</strain>
    </source>
</reference>
<comment type="caution">
    <text evidence="3">The sequence shown here is derived from an EMBL/GenBank/DDBJ whole genome shotgun (WGS) entry which is preliminary data.</text>
</comment>
<dbReference type="AlphaFoldDB" id="A0A2G8S9Q7"/>
<dbReference type="InterPro" id="IPR011009">
    <property type="entry name" value="Kinase-like_dom_sf"/>
</dbReference>
<feature type="domain" description="Fungal-type protein kinase" evidence="2">
    <location>
        <begin position="217"/>
        <end position="591"/>
    </location>
</feature>
<feature type="region of interest" description="Disordered" evidence="1">
    <location>
        <begin position="709"/>
        <end position="884"/>
    </location>
</feature>
<sequence>MADAAVIPQVRSCAYNIPLALDTTLLETRGPEPHLAKNRNANLLGDCKASIFGPMPVQKFMDYFLPPAIAGDKSDMLESLDAFKSVPLRGAEASDIYIPLVAAINARSGPKSRCPGFVFEVAATRSSHPKRPGYMKPHICCYTPENAEIVNGSDPSSRVEFGYAELFIDIQPDPALDFFVDPPSQPAARARHDFLQSACDEDDMPIVNLVVTLGQHIAYAAETLARQPRTFLFTVALSGSRARFLLWDRAGGVATEAFDLRDRPELLCEFLWRFSRATSAERGHDMSVQPATEEEEELFRDVIQRHARSQLDKDNDDALKCAVAEHYKPGHVYAIDVVHQRPQSGESTRRFIVSRPLVSSLSLIGRGTRGYWAADTTNRSIVFVKDTWRFRALRELEAETLQHLNGLGVRYVPSVVWYGDVHDSFDVAHEPHETSYKKFQDTLSHQVMSQDWVCRFNEQKPFAARRRHHRLVMGTVGHSLNRLRGTEELLHSTYDVFTAMRETLEKDSRIHRDISVGNIILVKEEGVAVRRGYLIDWETSCTVDDAGAATQAGRVGTWQYLSIRMMSELEGQNGRPTFQDEMESLLYVVLYCALLWQEHGTSQRQLTNIITEMFDKFREPEDGIRDGGDGKLVNAQERVFTRSVRFKNRDLSEWLNTVMDFHSPPPHLQAEYKDKWAHPEQLDAYWLKFLQTHKLDSDNRADNKMDQYDIYDSITPPPLLPSPSPPACAPSPRRSETPSPPFPRRKRKIEQSEDYSSGSQPKQARTEQPASAQPDSTQPAPVHLDHMQRVPAQLDGIQRNSAQSDAVQPATVQLDAAPSSLLPNSARPASIQPAATVPSRDPPPPTPLRRSPRKHASSQPKPSATGNKSRKTRAAGASGNTRCK</sequence>
<keyword evidence="4" id="KW-1185">Reference proteome</keyword>
<dbReference type="SUPFAM" id="SSF56112">
    <property type="entry name" value="Protein kinase-like (PK-like)"/>
    <property type="match status" value="1"/>
</dbReference>
<evidence type="ECO:0000259" key="2">
    <source>
        <dbReference type="Pfam" id="PF17667"/>
    </source>
</evidence>
<dbReference type="Pfam" id="PF17667">
    <property type="entry name" value="Pkinase_fungal"/>
    <property type="match status" value="1"/>
</dbReference>
<dbReference type="PANTHER" id="PTHR38248">
    <property type="entry name" value="FUNK1 6"/>
    <property type="match status" value="1"/>
</dbReference>
<dbReference type="Gene3D" id="1.10.510.10">
    <property type="entry name" value="Transferase(Phosphotransferase) domain 1"/>
    <property type="match status" value="1"/>
</dbReference>
<dbReference type="Proteomes" id="UP000230002">
    <property type="component" value="Unassembled WGS sequence"/>
</dbReference>
<dbReference type="PANTHER" id="PTHR38248:SF2">
    <property type="entry name" value="FUNK1 11"/>
    <property type="match status" value="1"/>
</dbReference>
<feature type="compositionally biased region" description="Polar residues" evidence="1">
    <location>
        <begin position="754"/>
        <end position="779"/>
    </location>
</feature>
<dbReference type="InterPro" id="IPR040976">
    <property type="entry name" value="Pkinase_fungal"/>
</dbReference>
<evidence type="ECO:0000313" key="4">
    <source>
        <dbReference type="Proteomes" id="UP000230002"/>
    </source>
</evidence>
<evidence type="ECO:0000256" key="1">
    <source>
        <dbReference type="SAM" id="MobiDB-lite"/>
    </source>
</evidence>
<feature type="compositionally biased region" description="Polar residues" evidence="1">
    <location>
        <begin position="857"/>
        <end position="867"/>
    </location>
</feature>
<feature type="compositionally biased region" description="Pro residues" evidence="1">
    <location>
        <begin position="715"/>
        <end position="729"/>
    </location>
</feature>